<dbReference type="InterPro" id="IPR008030">
    <property type="entry name" value="NmrA-like"/>
</dbReference>
<dbReference type="InterPro" id="IPR051609">
    <property type="entry name" value="NmrA/Isoflavone_reductase-like"/>
</dbReference>
<dbReference type="STRING" id="913774.A0A0C3HEJ3"/>
<reference evidence="4 5" key="1">
    <citation type="submission" date="2014-04" db="EMBL/GenBank/DDBJ databases">
        <authorList>
            <consortium name="DOE Joint Genome Institute"/>
            <person name="Kuo A."/>
            <person name="Martino E."/>
            <person name="Perotto S."/>
            <person name="Kohler A."/>
            <person name="Nagy L.G."/>
            <person name="Floudas D."/>
            <person name="Copeland A."/>
            <person name="Barry K.W."/>
            <person name="Cichocki N."/>
            <person name="Veneault-Fourrey C."/>
            <person name="LaButti K."/>
            <person name="Lindquist E.A."/>
            <person name="Lipzen A."/>
            <person name="Lundell T."/>
            <person name="Morin E."/>
            <person name="Murat C."/>
            <person name="Sun H."/>
            <person name="Tunlid A."/>
            <person name="Henrissat B."/>
            <person name="Grigoriev I.V."/>
            <person name="Hibbett D.S."/>
            <person name="Martin F."/>
            <person name="Nordberg H.P."/>
            <person name="Cantor M.N."/>
            <person name="Hua S.X."/>
        </authorList>
    </citation>
    <scope>NUCLEOTIDE SEQUENCE [LARGE SCALE GENOMIC DNA]</scope>
    <source>
        <strain evidence="4 5">Zn</strain>
    </source>
</reference>
<keyword evidence="1" id="KW-0521">NADP</keyword>
<dbReference type="EMBL" id="KN832877">
    <property type="protein sequence ID" value="KIN00737.1"/>
    <property type="molecule type" value="Genomic_DNA"/>
</dbReference>
<dbReference type="HOGENOM" id="CLU_044876_3_3_1"/>
<keyword evidence="5" id="KW-1185">Reference proteome</keyword>
<gene>
    <name evidence="4" type="ORF">OIDMADRAFT_29811</name>
</gene>
<dbReference type="AlphaFoldDB" id="A0A0C3HEJ3"/>
<dbReference type="SUPFAM" id="SSF51735">
    <property type="entry name" value="NAD(P)-binding Rossmann-fold domains"/>
    <property type="match status" value="1"/>
</dbReference>
<dbReference type="GO" id="GO:0016491">
    <property type="term" value="F:oxidoreductase activity"/>
    <property type="evidence" value="ECO:0007669"/>
    <property type="project" value="UniProtKB-KW"/>
</dbReference>
<dbReference type="PANTHER" id="PTHR47706">
    <property type="entry name" value="NMRA-LIKE FAMILY PROTEIN"/>
    <property type="match status" value="1"/>
</dbReference>
<evidence type="ECO:0000313" key="5">
    <source>
        <dbReference type="Proteomes" id="UP000054321"/>
    </source>
</evidence>
<protein>
    <recommendedName>
        <fullName evidence="3">NmrA-like domain-containing protein</fullName>
    </recommendedName>
</protein>
<dbReference type="CDD" id="cd05259">
    <property type="entry name" value="PCBER_SDR_a"/>
    <property type="match status" value="1"/>
</dbReference>
<name>A0A0C3HEJ3_OIDMZ</name>
<evidence type="ECO:0000256" key="1">
    <source>
        <dbReference type="ARBA" id="ARBA00022857"/>
    </source>
</evidence>
<dbReference type="PANTHER" id="PTHR47706:SF9">
    <property type="entry name" value="NMRA-LIKE DOMAIN-CONTAINING PROTEIN-RELATED"/>
    <property type="match status" value="1"/>
</dbReference>
<keyword evidence="2" id="KW-0560">Oxidoreductase</keyword>
<dbReference type="Gene3D" id="3.90.25.10">
    <property type="entry name" value="UDP-galactose 4-epimerase, domain 1"/>
    <property type="match status" value="1"/>
</dbReference>
<evidence type="ECO:0000259" key="3">
    <source>
        <dbReference type="Pfam" id="PF05368"/>
    </source>
</evidence>
<feature type="domain" description="NmrA-like" evidence="3">
    <location>
        <begin position="4"/>
        <end position="223"/>
    </location>
</feature>
<proteinExistence type="predicted"/>
<dbReference type="OrthoDB" id="9984533at2759"/>
<dbReference type="Proteomes" id="UP000054321">
    <property type="component" value="Unassembled WGS sequence"/>
</dbReference>
<dbReference type="InterPro" id="IPR036291">
    <property type="entry name" value="NAD(P)-bd_dom_sf"/>
</dbReference>
<reference evidence="5" key="2">
    <citation type="submission" date="2015-01" db="EMBL/GenBank/DDBJ databases">
        <title>Evolutionary Origins and Diversification of the Mycorrhizal Mutualists.</title>
        <authorList>
            <consortium name="DOE Joint Genome Institute"/>
            <consortium name="Mycorrhizal Genomics Consortium"/>
            <person name="Kohler A."/>
            <person name="Kuo A."/>
            <person name="Nagy L.G."/>
            <person name="Floudas D."/>
            <person name="Copeland A."/>
            <person name="Barry K.W."/>
            <person name="Cichocki N."/>
            <person name="Veneault-Fourrey C."/>
            <person name="LaButti K."/>
            <person name="Lindquist E.A."/>
            <person name="Lipzen A."/>
            <person name="Lundell T."/>
            <person name="Morin E."/>
            <person name="Murat C."/>
            <person name="Riley R."/>
            <person name="Ohm R."/>
            <person name="Sun H."/>
            <person name="Tunlid A."/>
            <person name="Henrissat B."/>
            <person name="Grigoriev I.V."/>
            <person name="Hibbett D.S."/>
            <person name="Martin F."/>
        </authorList>
    </citation>
    <scope>NUCLEOTIDE SEQUENCE [LARGE SCALE GENOMIC DNA]</scope>
    <source>
        <strain evidence="5">Zn</strain>
    </source>
</reference>
<dbReference type="InterPro" id="IPR045312">
    <property type="entry name" value="PCBER-like"/>
</dbReference>
<sequence length="299" mass="31954">MPIKNISIIGASGNVGALVIPELLKSELNVTAVIRETSSSKFPAGINIVKSDFSLNSLTKVFGGQDAVISMLPMTALAEQAIVIDAAIAAGVKRFIPSEYGSDTTNQAVIAAVPFFEGKKKSLDYLSSKEDVISWTALITGPFFDWAFFTSLIGYDLSTKTATLVDGGNTRFSTSNGAQIGRALVAVLQHDTSTANKVVIVESFTTTQLEALAALEKISGEKWKVVDKKSEDIRAEGFKALGEGNIYQGGAALITALVHGKEALEDHSSVEGGIWNDRLGLPKENLEEEVRRIFLNATK</sequence>
<evidence type="ECO:0000256" key="2">
    <source>
        <dbReference type="ARBA" id="ARBA00023002"/>
    </source>
</evidence>
<dbReference type="Pfam" id="PF05368">
    <property type="entry name" value="NmrA"/>
    <property type="match status" value="1"/>
</dbReference>
<evidence type="ECO:0000313" key="4">
    <source>
        <dbReference type="EMBL" id="KIN00737.1"/>
    </source>
</evidence>
<organism evidence="4 5">
    <name type="scientific">Oidiodendron maius (strain Zn)</name>
    <dbReference type="NCBI Taxonomy" id="913774"/>
    <lineage>
        <taxon>Eukaryota</taxon>
        <taxon>Fungi</taxon>
        <taxon>Dikarya</taxon>
        <taxon>Ascomycota</taxon>
        <taxon>Pezizomycotina</taxon>
        <taxon>Leotiomycetes</taxon>
        <taxon>Leotiomycetes incertae sedis</taxon>
        <taxon>Myxotrichaceae</taxon>
        <taxon>Oidiodendron</taxon>
    </lineage>
</organism>
<dbReference type="InParanoid" id="A0A0C3HEJ3"/>
<dbReference type="Gene3D" id="3.40.50.720">
    <property type="entry name" value="NAD(P)-binding Rossmann-like Domain"/>
    <property type="match status" value="1"/>
</dbReference>
<accession>A0A0C3HEJ3</accession>